<dbReference type="WBParaSite" id="sdigi.contig6.g742.t1">
    <property type="protein sequence ID" value="sdigi.contig6.g742.t1"/>
    <property type="gene ID" value="sdigi.contig6.g742"/>
</dbReference>
<proteinExistence type="predicted"/>
<name>A0A915PYF0_9BILA</name>
<dbReference type="AlphaFoldDB" id="A0A915PYF0"/>
<evidence type="ECO:0000313" key="3">
    <source>
        <dbReference type="WBParaSite" id="sdigi.contig6.g742.t1"/>
    </source>
</evidence>
<keyword evidence="1" id="KW-0472">Membrane</keyword>
<accession>A0A915PYF0</accession>
<evidence type="ECO:0000256" key="1">
    <source>
        <dbReference type="SAM" id="Phobius"/>
    </source>
</evidence>
<feature type="transmembrane region" description="Helical" evidence="1">
    <location>
        <begin position="51"/>
        <end position="68"/>
    </location>
</feature>
<keyword evidence="1" id="KW-0812">Transmembrane</keyword>
<keyword evidence="1" id="KW-1133">Transmembrane helix</keyword>
<dbReference type="Proteomes" id="UP000887581">
    <property type="component" value="Unplaced"/>
</dbReference>
<keyword evidence="2" id="KW-1185">Reference proteome</keyword>
<protein>
    <submittedName>
        <fullName evidence="3">Uncharacterized protein</fullName>
    </submittedName>
</protein>
<evidence type="ECO:0000313" key="2">
    <source>
        <dbReference type="Proteomes" id="UP000887581"/>
    </source>
</evidence>
<sequence length="69" mass="7835">MIGYYPSEQAIFVTLNGHYGSSPERLIYMSHLNLSLSFIAMRKYYDDPCTAYAPVVVILLYILGIELAQ</sequence>
<organism evidence="2 3">
    <name type="scientific">Setaria digitata</name>
    <dbReference type="NCBI Taxonomy" id="48799"/>
    <lineage>
        <taxon>Eukaryota</taxon>
        <taxon>Metazoa</taxon>
        <taxon>Ecdysozoa</taxon>
        <taxon>Nematoda</taxon>
        <taxon>Chromadorea</taxon>
        <taxon>Rhabditida</taxon>
        <taxon>Spirurina</taxon>
        <taxon>Spiruromorpha</taxon>
        <taxon>Filarioidea</taxon>
        <taxon>Setariidae</taxon>
        <taxon>Setaria</taxon>
    </lineage>
</organism>
<reference evidence="3" key="1">
    <citation type="submission" date="2022-11" db="UniProtKB">
        <authorList>
            <consortium name="WormBaseParasite"/>
        </authorList>
    </citation>
    <scope>IDENTIFICATION</scope>
</reference>